<organism evidence="2 3">
    <name type="scientific">Oceanidesulfovibrio indonesiensis</name>
    <dbReference type="NCBI Taxonomy" id="54767"/>
    <lineage>
        <taxon>Bacteria</taxon>
        <taxon>Pseudomonadati</taxon>
        <taxon>Thermodesulfobacteriota</taxon>
        <taxon>Desulfovibrionia</taxon>
        <taxon>Desulfovibrionales</taxon>
        <taxon>Desulfovibrionaceae</taxon>
        <taxon>Oceanidesulfovibrio</taxon>
    </lineage>
</organism>
<dbReference type="GO" id="GO:0002949">
    <property type="term" value="P:tRNA threonylcarbamoyladenosine modification"/>
    <property type="evidence" value="ECO:0007669"/>
    <property type="project" value="InterPro"/>
</dbReference>
<dbReference type="EMBL" id="QMIE01000012">
    <property type="protein sequence ID" value="TVM16218.1"/>
    <property type="molecule type" value="Genomic_DNA"/>
</dbReference>
<reference evidence="2 3" key="1">
    <citation type="submission" date="2018-06" db="EMBL/GenBank/DDBJ databases">
        <title>Complete genome of Desulfovibrio indonesiensis P37SLT.</title>
        <authorList>
            <person name="Crispim J.S."/>
            <person name="Vidigal P.M.P."/>
            <person name="Silva L.C.F."/>
            <person name="Laguardia C.N."/>
            <person name="Araujo L.C."/>
            <person name="Dias R.S."/>
            <person name="Sousa M.P."/>
            <person name="Paula S.O."/>
            <person name="Silva C."/>
        </authorList>
    </citation>
    <scope>NUCLEOTIDE SEQUENCE [LARGE SCALE GENOMIC DNA]</scope>
    <source>
        <strain evidence="2 3">P37SLT</strain>
    </source>
</reference>
<dbReference type="AlphaFoldDB" id="A0A7M3MDC9"/>
<dbReference type="InterPro" id="IPR043129">
    <property type="entry name" value="ATPase_NBD"/>
</dbReference>
<protein>
    <submittedName>
        <fullName evidence="2">tRNA (Adenosine(37)-N6)-threonylcarbamoyltransferase complex dimerization subunit type 1 TsaB</fullName>
    </submittedName>
</protein>
<keyword evidence="3" id="KW-1185">Reference proteome</keyword>
<dbReference type="Gene3D" id="3.30.420.40">
    <property type="match status" value="2"/>
</dbReference>
<dbReference type="RefSeq" id="WP_144303643.1">
    <property type="nucleotide sequence ID" value="NZ_QMIE01000012.1"/>
</dbReference>
<comment type="caution">
    <text evidence="2">The sequence shown here is derived from an EMBL/GenBank/DDBJ whole genome shotgun (WGS) entry which is preliminary data.</text>
</comment>
<dbReference type="InterPro" id="IPR000905">
    <property type="entry name" value="Gcp-like_dom"/>
</dbReference>
<proteinExistence type="predicted"/>
<feature type="domain" description="Gcp-like" evidence="1">
    <location>
        <begin position="60"/>
        <end position="152"/>
    </location>
</feature>
<dbReference type="Proteomes" id="UP000448292">
    <property type="component" value="Unassembled WGS sequence"/>
</dbReference>
<dbReference type="OrthoDB" id="9809995at2"/>
<dbReference type="SUPFAM" id="SSF53067">
    <property type="entry name" value="Actin-like ATPase domain"/>
    <property type="match status" value="1"/>
</dbReference>
<accession>A0A7M3MDC9</accession>
<dbReference type="GO" id="GO:0016740">
    <property type="term" value="F:transferase activity"/>
    <property type="evidence" value="ECO:0007669"/>
    <property type="project" value="UniProtKB-KW"/>
</dbReference>
<dbReference type="InterPro" id="IPR022496">
    <property type="entry name" value="T6A_TsaB"/>
</dbReference>
<dbReference type="NCBIfam" id="TIGR03725">
    <property type="entry name" value="T6A_YeaZ"/>
    <property type="match status" value="1"/>
</dbReference>
<keyword evidence="2" id="KW-0808">Transferase</keyword>
<name>A0A7M3MDC9_9BACT</name>
<gene>
    <name evidence="2" type="primary">tsaB</name>
    <name evidence="2" type="ORF">DPQ33_12915</name>
</gene>
<evidence type="ECO:0000313" key="2">
    <source>
        <dbReference type="EMBL" id="TVM16218.1"/>
    </source>
</evidence>
<dbReference type="Pfam" id="PF00814">
    <property type="entry name" value="TsaD"/>
    <property type="match status" value="1"/>
</dbReference>
<evidence type="ECO:0000259" key="1">
    <source>
        <dbReference type="Pfam" id="PF00814"/>
    </source>
</evidence>
<evidence type="ECO:0000313" key="3">
    <source>
        <dbReference type="Proteomes" id="UP000448292"/>
    </source>
</evidence>
<sequence length="278" mass="29120">MTSSESSTAPDFRALLCVNGAEEHIQLCLLAAADPARGGEAYHLLHFEEHAIAGRANPVLVPAMQRVLQQCAIPLELGALGVACVRGPGSFTGLRLTLSACLGLAEALDLPLAGMDYLPLAASAALSRMDDDVQSGSLFIASHARRRQIYCQGFSIPGGEPLTRPDVLALEEVPAFIAAHPGPHYLAGTGLERNKAPLGALLADAGLTISALTPEQCRPAAATFLAAAPSLSFSRRPIEPLYLRGSDAEENLPSIAALRGLSVDEAESKIRRARSNSA</sequence>